<evidence type="ECO:0000256" key="6">
    <source>
        <dbReference type="ARBA" id="ARBA00022777"/>
    </source>
</evidence>
<keyword evidence="5" id="KW-0808">Transferase</keyword>
<dbReference type="AlphaFoldDB" id="A0A1G9Z3Q6"/>
<keyword evidence="7" id="KW-0902">Two-component regulatory system</keyword>
<evidence type="ECO:0000313" key="14">
    <source>
        <dbReference type="Proteomes" id="UP000187651"/>
    </source>
</evidence>
<dbReference type="InterPro" id="IPR036097">
    <property type="entry name" value="HisK_dim/P_sf"/>
</dbReference>
<dbReference type="SMART" id="SM00388">
    <property type="entry name" value="HisKA"/>
    <property type="match status" value="1"/>
</dbReference>
<feature type="coiled-coil region" evidence="10">
    <location>
        <begin position="58"/>
        <end position="85"/>
    </location>
</feature>
<dbReference type="CDD" id="cd00082">
    <property type="entry name" value="HisKA"/>
    <property type="match status" value="1"/>
</dbReference>
<comment type="function">
    <text evidence="8">May play the central regulatory role in sporulation. It may be an element of the effector pathway responsible for the activation of sporulation genes in response to nutritional stress. Spo0A may act in concert with spo0H (a sigma factor) to control the expression of some genes that are critical to the sporulation process.</text>
</comment>
<dbReference type="PROSITE" id="PS50109">
    <property type="entry name" value="HIS_KIN"/>
    <property type="match status" value="1"/>
</dbReference>
<dbReference type="Pfam" id="PF02518">
    <property type="entry name" value="HATPase_c"/>
    <property type="match status" value="1"/>
</dbReference>
<proteinExistence type="predicted"/>
<organism evidence="13 14">
    <name type="scientific">Lachnospira pectinoschiza</name>
    <dbReference type="NCBI Taxonomy" id="28052"/>
    <lineage>
        <taxon>Bacteria</taxon>
        <taxon>Bacillati</taxon>
        <taxon>Bacillota</taxon>
        <taxon>Clostridia</taxon>
        <taxon>Lachnospirales</taxon>
        <taxon>Lachnospiraceae</taxon>
        <taxon>Lachnospira</taxon>
    </lineage>
</organism>
<keyword evidence="14" id="KW-1185">Reference proteome</keyword>
<dbReference type="InterPro" id="IPR001789">
    <property type="entry name" value="Sig_transdc_resp-reg_receiver"/>
</dbReference>
<feature type="modified residue" description="4-aspartylphosphate" evidence="9">
    <location>
        <position position="476"/>
    </location>
</feature>
<dbReference type="Proteomes" id="UP000187651">
    <property type="component" value="Unassembled WGS sequence"/>
</dbReference>
<dbReference type="InterPro" id="IPR003594">
    <property type="entry name" value="HATPase_dom"/>
</dbReference>
<sequence>MDKLTDSIIEAVFSNYIEIYEIDLENDYIKLVYLQDKALSLGLDKEGVYSEFNRKYSRERVEKEYARERERRGALENLRKELGEKESFEFSYTVNSDKVRTVEFKRLLMDDNGKPIKALMGYKRILDDRAEVFKLKLERKKHRDLLEEKLNEAKAASLEKLRFLSNMSHDIRTPISSMMGYINLSKTHIDNKDLVLTYLDKMESNSEQLISLINDVLDISRIESGRASIEEYQQSLYSIIEEVKDLIDPIAQSREQNFNVNIEVENEEILADKLRLVKILSNILTNAVKYTHRCGTIDFTIKEDLERKEEGYVAYLFEIKDNGVGISEEFLPHIFDPFERENDREIAAIQGTGLGLSIARELTKMLSGELEVESEKYKGTKVTIAMKFKLFRQDILANKPNLIHESNFRRAEDLANQRTFERKRFLIVDDNEANLEILSTFLQDLGASTDTATNGFDALNKFKKSRIYQYNAVLMDIKMPIMNGNDTTREIRKLSNRTLAAVPIVGISANVYPQDRLDSLDAGMDAYLVKPVNTTELIRVLKEVML</sequence>
<keyword evidence="6 13" id="KW-0418">Kinase</keyword>
<dbReference type="Gene3D" id="3.30.565.10">
    <property type="entry name" value="Histidine kinase-like ATPase, C-terminal domain"/>
    <property type="match status" value="1"/>
</dbReference>
<dbReference type="CDD" id="cd00075">
    <property type="entry name" value="HATPase"/>
    <property type="match status" value="1"/>
</dbReference>
<evidence type="ECO:0000259" key="11">
    <source>
        <dbReference type="PROSITE" id="PS50109"/>
    </source>
</evidence>
<accession>A0A1G9Z3Q6</accession>
<dbReference type="SMART" id="SM00448">
    <property type="entry name" value="REC"/>
    <property type="match status" value="1"/>
</dbReference>
<keyword evidence="10" id="KW-0175">Coiled coil</keyword>
<dbReference type="Gene3D" id="1.10.287.130">
    <property type="match status" value="1"/>
</dbReference>
<dbReference type="EC" id="2.7.13.3" evidence="2"/>
<reference evidence="14" key="1">
    <citation type="submission" date="2016-10" db="EMBL/GenBank/DDBJ databases">
        <authorList>
            <person name="Varghese N."/>
            <person name="Submissions S."/>
        </authorList>
    </citation>
    <scope>NUCLEOTIDE SEQUENCE [LARGE SCALE GENOMIC DNA]</scope>
    <source>
        <strain evidence="14">M83</strain>
    </source>
</reference>
<feature type="domain" description="Histidine kinase" evidence="11">
    <location>
        <begin position="166"/>
        <end position="390"/>
    </location>
</feature>
<dbReference type="InterPro" id="IPR005467">
    <property type="entry name" value="His_kinase_dom"/>
</dbReference>
<dbReference type="InterPro" id="IPR011006">
    <property type="entry name" value="CheY-like_superfamily"/>
</dbReference>
<evidence type="ECO:0000256" key="9">
    <source>
        <dbReference type="PROSITE-ProRule" id="PRU00169"/>
    </source>
</evidence>
<dbReference type="PANTHER" id="PTHR43047">
    <property type="entry name" value="TWO-COMPONENT HISTIDINE PROTEIN KINASE"/>
    <property type="match status" value="1"/>
</dbReference>
<evidence type="ECO:0000256" key="4">
    <source>
        <dbReference type="ARBA" id="ARBA00022553"/>
    </source>
</evidence>
<dbReference type="InterPro" id="IPR003661">
    <property type="entry name" value="HisK_dim/P_dom"/>
</dbReference>
<gene>
    <name evidence="13" type="ORF">SAMN05216544_2013</name>
</gene>
<evidence type="ECO:0000256" key="5">
    <source>
        <dbReference type="ARBA" id="ARBA00022679"/>
    </source>
</evidence>
<dbReference type="EMBL" id="FNHZ01000007">
    <property type="protein sequence ID" value="SDN15970.1"/>
    <property type="molecule type" value="Genomic_DNA"/>
</dbReference>
<evidence type="ECO:0000256" key="3">
    <source>
        <dbReference type="ARBA" id="ARBA00018672"/>
    </source>
</evidence>
<dbReference type="CDD" id="cd17546">
    <property type="entry name" value="REC_hyHK_CKI1_RcsC-like"/>
    <property type="match status" value="1"/>
</dbReference>
<dbReference type="PRINTS" id="PR00344">
    <property type="entry name" value="BCTRLSENSOR"/>
</dbReference>
<dbReference type="GO" id="GO:0005886">
    <property type="term" value="C:plasma membrane"/>
    <property type="evidence" value="ECO:0007669"/>
    <property type="project" value="TreeGrafter"/>
</dbReference>
<dbReference type="Gene3D" id="3.40.50.2300">
    <property type="match status" value="1"/>
</dbReference>
<keyword evidence="4 9" id="KW-0597">Phosphoprotein</keyword>
<evidence type="ECO:0000256" key="1">
    <source>
        <dbReference type="ARBA" id="ARBA00000085"/>
    </source>
</evidence>
<dbReference type="Pfam" id="PF00072">
    <property type="entry name" value="Response_reg"/>
    <property type="match status" value="1"/>
</dbReference>
<dbReference type="PROSITE" id="PS50110">
    <property type="entry name" value="RESPONSE_REGULATORY"/>
    <property type="match status" value="1"/>
</dbReference>
<dbReference type="SMART" id="SM00387">
    <property type="entry name" value="HATPase_c"/>
    <property type="match status" value="1"/>
</dbReference>
<evidence type="ECO:0000259" key="12">
    <source>
        <dbReference type="PROSITE" id="PS50110"/>
    </source>
</evidence>
<dbReference type="InterPro" id="IPR036890">
    <property type="entry name" value="HATPase_C_sf"/>
</dbReference>
<dbReference type="SUPFAM" id="SSF52172">
    <property type="entry name" value="CheY-like"/>
    <property type="match status" value="1"/>
</dbReference>
<protein>
    <recommendedName>
        <fullName evidence="3">Stage 0 sporulation protein A homolog</fullName>
        <ecNumber evidence="2">2.7.13.3</ecNumber>
    </recommendedName>
</protein>
<dbReference type="InterPro" id="IPR004358">
    <property type="entry name" value="Sig_transdc_His_kin-like_C"/>
</dbReference>
<dbReference type="Pfam" id="PF00512">
    <property type="entry name" value="HisKA"/>
    <property type="match status" value="1"/>
</dbReference>
<dbReference type="GO" id="GO:0000155">
    <property type="term" value="F:phosphorelay sensor kinase activity"/>
    <property type="evidence" value="ECO:0007669"/>
    <property type="project" value="InterPro"/>
</dbReference>
<dbReference type="GO" id="GO:0009927">
    <property type="term" value="F:histidine phosphotransfer kinase activity"/>
    <property type="evidence" value="ECO:0007669"/>
    <property type="project" value="TreeGrafter"/>
</dbReference>
<dbReference type="SUPFAM" id="SSF47384">
    <property type="entry name" value="Homodimeric domain of signal transducing histidine kinase"/>
    <property type="match status" value="1"/>
</dbReference>
<evidence type="ECO:0000256" key="7">
    <source>
        <dbReference type="ARBA" id="ARBA00023012"/>
    </source>
</evidence>
<name>A0A1G9Z3Q6_9FIRM</name>
<dbReference type="PANTHER" id="PTHR43047:SF66">
    <property type="entry name" value="HISKA"/>
    <property type="match status" value="1"/>
</dbReference>
<evidence type="ECO:0000313" key="13">
    <source>
        <dbReference type="EMBL" id="SDN15970.1"/>
    </source>
</evidence>
<comment type="catalytic activity">
    <reaction evidence="1">
        <text>ATP + protein L-histidine = ADP + protein N-phospho-L-histidine.</text>
        <dbReference type="EC" id="2.7.13.3"/>
    </reaction>
</comment>
<feature type="domain" description="Response regulatory" evidence="12">
    <location>
        <begin position="424"/>
        <end position="545"/>
    </location>
</feature>
<dbReference type="OrthoDB" id="9811620at2"/>
<evidence type="ECO:0000256" key="10">
    <source>
        <dbReference type="SAM" id="Coils"/>
    </source>
</evidence>
<dbReference type="SUPFAM" id="SSF55874">
    <property type="entry name" value="ATPase domain of HSP90 chaperone/DNA topoisomerase II/histidine kinase"/>
    <property type="match status" value="1"/>
</dbReference>
<dbReference type="RefSeq" id="WP_074522027.1">
    <property type="nucleotide sequence ID" value="NZ_FNHZ01000007.1"/>
</dbReference>
<evidence type="ECO:0000256" key="8">
    <source>
        <dbReference type="ARBA" id="ARBA00024867"/>
    </source>
</evidence>
<evidence type="ECO:0000256" key="2">
    <source>
        <dbReference type="ARBA" id="ARBA00012438"/>
    </source>
</evidence>